<dbReference type="Pfam" id="PF14382">
    <property type="entry name" value="ECR1_N"/>
    <property type="match status" value="1"/>
</dbReference>
<evidence type="ECO:0000313" key="6">
    <source>
        <dbReference type="EMBL" id="JAP40507.1"/>
    </source>
</evidence>
<feature type="domain" description="Exosome complex component N-terminal" evidence="5">
    <location>
        <begin position="28"/>
        <end position="64"/>
    </location>
</feature>
<dbReference type="GO" id="GO:0000176">
    <property type="term" value="C:nuclear exosome (RNase complex)"/>
    <property type="evidence" value="ECO:0007669"/>
    <property type="project" value="TreeGrafter"/>
</dbReference>
<dbReference type="PANTHER" id="PTHR12686">
    <property type="entry name" value="3'-5' EXORIBONUCLEASE CSL4-RELATED"/>
    <property type="match status" value="1"/>
</dbReference>
<protein>
    <submittedName>
        <fullName evidence="6">Uncharacterized protein</fullName>
    </submittedName>
</protein>
<dbReference type="GO" id="GO:0005730">
    <property type="term" value="C:nucleolus"/>
    <property type="evidence" value="ECO:0007669"/>
    <property type="project" value="UniProtKB-SubCell"/>
</dbReference>
<dbReference type="SUPFAM" id="SSF50249">
    <property type="entry name" value="Nucleic acid-binding proteins"/>
    <property type="match status" value="1"/>
</dbReference>
<feature type="domain" description="Exosome complex component CSL4 C-terminal" evidence="4">
    <location>
        <begin position="120"/>
        <end position="157"/>
    </location>
</feature>
<evidence type="ECO:0000259" key="4">
    <source>
        <dbReference type="Pfam" id="PF10447"/>
    </source>
</evidence>
<name>A0A0X3NSQ1_SCHSO</name>
<dbReference type="GO" id="GO:0003723">
    <property type="term" value="F:RNA binding"/>
    <property type="evidence" value="ECO:0007669"/>
    <property type="project" value="InterPro"/>
</dbReference>
<dbReference type="SUPFAM" id="SSF110324">
    <property type="entry name" value="Ribosomal L27 protein-like"/>
    <property type="match status" value="1"/>
</dbReference>
<sequence length="279" mass="29603">MKGTFVFMRHWKVDTYKQGTVHRVMVCFAIPGTHLATKDDKNVSGNFTHVHEGNIFANVAGHVVTEEKSDGTTVYSVKPIRQALPIPSIGSIVLAKITSITRRLARCDLVAVGDQPLAGPFRGMIRREDIRSTQRDRAEPSLSFRPGDLIRARVINLIGHVAGGHPSTSLPGIASPDVEAIIGSARAVAAAVTSAIDSSSASSPTCLLSTAEPELGVVLGIGRPPLSGTSSIFGSTGGLPLVPSSWTEMVCPRSMAKFPRKVAKVPNELIDILLSSSSY</sequence>
<dbReference type="GO" id="GO:0006396">
    <property type="term" value="P:RNA processing"/>
    <property type="evidence" value="ECO:0007669"/>
    <property type="project" value="InterPro"/>
</dbReference>
<dbReference type="Gene3D" id="2.40.50.100">
    <property type="match status" value="1"/>
</dbReference>
<evidence type="ECO:0000256" key="2">
    <source>
        <dbReference type="ARBA" id="ARBA00022490"/>
    </source>
</evidence>
<dbReference type="InterPro" id="IPR019495">
    <property type="entry name" value="EXOSC1_C"/>
</dbReference>
<dbReference type="Pfam" id="PF10447">
    <property type="entry name" value="EXOSC1"/>
    <property type="match status" value="1"/>
</dbReference>
<dbReference type="AlphaFoldDB" id="A0A0X3NSQ1"/>
<dbReference type="InterPro" id="IPR012340">
    <property type="entry name" value="NA-bd_OB-fold"/>
</dbReference>
<keyword evidence="3" id="KW-0271">Exosome</keyword>
<dbReference type="InterPro" id="IPR039771">
    <property type="entry name" value="Csl4"/>
</dbReference>
<evidence type="ECO:0000256" key="3">
    <source>
        <dbReference type="ARBA" id="ARBA00022835"/>
    </source>
</evidence>
<dbReference type="EMBL" id="GEEE01022718">
    <property type="protein sequence ID" value="JAP40507.1"/>
    <property type="molecule type" value="Transcribed_RNA"/>
</dbReference>
<accession>A0A0X3NSQ1</accession>
<reference evidence="6" key="1">
    <citation type="submission" date="2016-01" db="EMBL/GenBank/DDBJ databases">
        <title>Reference transcriptome for the parasite Schistocephalus solidus: insights into the molecular evolution of parasitism.</title>
        <authorList>
            <person name="Hebert F.O."/>
            <person name="Grambauer S."/>
            <person name="Barber I."/>
            <person name="Landry C.R."/>
            <person name="Aubin-Horth N."/>
        </authorList>
    </citation>
    <scope>NUCLEOTIDE SEQUENCE</scope>
</reference>
<dbReference type="PANTHER" id="PTHR12686:SF8">
    <property type="entry name" value="EXOSOME COMPLEX COMPONENT CSL4"/>
    <property type="match status" value="1"/>
</dbReference>
<gene>
    <name evidence="6" type="ORF">TR138334</name>
</gene>
<evidence type="ECO:0000259" key="5">
    <source>
        <dbReference type="Pfam" id="PF14382"/>
    </source>
</evidence>
<organism evidence="6">
    <name type="scientific">Schistocephalus solidus</name>
    <name type="common">Tapeworm</name>
    <dbReference type="NCBI Taxonomy" id="70667"/>
    <lineage>
        <taxon>Eukaryota</taxon>
        <taxon>Metazoa</taxon>
        <taxon>Spiralia</taxon>
        <taxon>Lophotrochozoa</taxon>
        <taxon>Platyhelminthes</taxon>
        <taxon>Cestoda</taxon>
        <taxon>Eucestoda</taxon>
        <taxon>Diphyllobothriidea</taxon>
        <taxon>Diphyllobothriidae</taxon>
        <taxon>Schistocephalus</taxon>
    </lineage>
</organism>
<comment type="subcellular location">
    <subcellularLocation>
        <location evidence="1">Nucleus</location>
        <location evidence="1">Nucleolus</location>
    </subcellularLocation>
</comment>
<proteinExistence type="predicted"/>
<dbReference type="InterPro" id="IPR025721">
    <property type="entry name" value="Exosome_cplx_N_dom"/>
</dbReference>
<keyword evidence="2" id="KW-0963">Cytoplasm</keyword>
<dbReference type="Gene3D" id="2.40.50.140">
    <property type="entry name" value="Nucleic acid-binding proteins"/>
    <property type="match status" value="2"/>
</dbReference>
<dbReference type="GO" id="GO:0005737">
    <property type="term" value="C:cytoplasm"/>
    <property type="evidence" value="ECO:0007669"/>
    <property type="project" value="TreeGrafter"/>
</dbReference>
<evidence type="ECO:0000256" key="1">
    <source>
        <dbReference type="ARBA" id="ARBA00004604"/>
    </source>
</evidence>